<dbReference type="EMBL" id="CP063849">
    <property type="protein sequence ID" value="QOY89224.1"/>
    <property type="molecule type" value="Genomic_DNA"/>
</dbReference>
<dbReference type="AlphaFoldDB" id="A0A7S7NT45"/>
<evidence type="ECO:0000313" key="1">
    <source>
        <dbReference type="EMBL" id="QOY89224.1"/>
    </source>
</evidence>
<proteinExistence type="predicted"/>
<reference evidence="1 2" key="1">
    <citation type="submission" date="2020-10" db="EMBL/GenBank/DDBJ databases">
        <title>Complete genome sequence of Paludibaculum fermentans P105T, a facultatively anaerobic acidobacterium capable of dissimilatory Fe(III) reduction.</title>
        <authorList>
            <person name="Dedysh S.N."/>
            <person name="Beletsky A.V."/>
            <person name="Kulichevskaya I.S."/>
            <person name="Mardanov A.V."/>
            <person name="Ravin N.V."/>
        </authorList>
    </citation>
    <scope>NUCLEOTIDE SEQUENCE [LARGE SCALE GENOMIC DNA]</scope>
    <source>
        <strain evidence="1 2">P105</strain>
    </source>
</reference>
<evidence type="ECO:0008006" key="3">
    <source>
        <dbReference type="Google" id="ProtNLM"/>
    </source>
</evidence>
<gene>
    <name evidence="1" type="ORF">IRI77_04500</name>
</gene>
<evidence type="ECO:0000313" key="2">
    <source>
        <dbReference type="Proteomes" id="UP000593892"/>
    </source>
</evidence>
<sequence>MSLLRHALATLAYRAGKAVRDLPAEAAEYRAYPGSRSPVEILAHMGDLLDWAYAMASGAPVWRNSAPLPWPREVERFFAALGKFDSYLASGAQVHATEERLFQGPVADALTHTGQLAILRRLAGHPMRGENYFKAEITVGVVGLEQPPPTLEFG</sequence>
<accession>A0A7S7NT45</accession>
<dbReference type="InterPro" id="IPR034660">
    <property type="entry name" value="DinB/YfiT-like"/>
</dbReference>
<keyword evidence="2" id="KW-1185">Reference proteome</keyword>
<dbReference type="RefSeq" id="WP_194450886.1">
    <property type="nucleotide sequence ID" value="NZ_CP063849.1"/>
</dbReference>
<dbReference type="Proteomes" id="UP000593892">
    <property type="component" value="Chromosome"/>
</dbReference>
<dbReference type="SUPFAM" id="SSF109854">
    <property type="entry name" value="DinB/YfiT-like putative metalloenzymes"/>
    <property type="match status" value="1"/>
</dbReference>
<dbReference type="KEGG" id="pfer:IRI77_04500"/>
<organism evidence="1 2">
    <name type="scientific">Paludibaculum fermentans</name>
    <dbReference type="NCBI Taxonomy" id="1473598"/>
    <lineage>
        <taxon>Bacteria</taxon>
        <taxon>Pseudomonadati</taxon>
        <taxon>Acidobacteriota</taxon>
        <taxon>Terriglobia</taxon>
        <taxon>Bryobacterales</taxon>
        <taxon>Bryobacteraceae</taxon>
        <taxon>Paludibaculum</taxon>
    </lineage>
</organism>
<name>A0A7S7NT45_PALFE</name>
<dbReference type="Gene3D" id="1.20.120.450">
    <property type="entry name" value="dinb family like domain"/>
    <property type="match status" value="1"/>
</dbReference>
<protein>
    <recommendedName>
        <fullName evidence="3">DinB-like domain-containing protein</fullName>
    </recommendedName>
</protein>